<keyword evidence="3" id="KW-0833">Ubl conjugation pathway</keyword>
<evidence type="ECO:0000259" key="6">
    <source>
        <dbReference type="PROSITE" id="PS50011"/>
    </source>
</evidence>
<dbReference type="EC" id="2.3.2.27" evidence="2"/>
<evidence type="ECO:0000313" key="8">
    <source>
        <dbReference type="Proteomes" id="UP000436088"/>
    </source>
</evidence>
<sequence length="285" mass="31530">MEEERRLEEARLAEEAALAIAEQDKAKSRAALEAAEAARRIAELESQKIVNAEMKVLKKQTEKKAHDALASTDFRYRKYTIEEVEAATEFFSEALKIGEGGYGPVFKVYAFMAYGSLEDRLFGRGNTPTLSRQLRFRIAAEIRTALLFLHQTKPEPIVHRDLKPANILIDRNFVSKISDVGLARLVPPSVADSVTQYRRTATAGTFCCIDPEYQQTGMLGVKSDTHLGKVVLPELNRLISLAEEAMQTSMKDGSPGHSPSYSQASLGLEESSFPNLANSDKDSTS</sequence>
<evidence type="ECO:0000313" key="7">
    <source>
        <dbReference type="EMBL" id="KAE8691420.1"/>
    </source>
</evidence>
<comment type="caution">
    <text evidence="7">The sequence shown here is derived from an EMBL/GenBank/DDBJ whole genome shotgun (WGS) entry which is preliminary data.</text>
</comment>
<dbReference type="Gene3D" id="1.10.510.10">
    <property type="entry name" value="Transferase(Phosphotransferase) domain 1"/>
    <property type="match status" value="1"/>
</dbReference>
<dbReference type="InterPro" id="IPR000719">
    <property type="entry name" value="Prot_kinase_dom"/>
</dbReference>
<comment type="catalytic activity">
    <reaction evidence="1">
        <text>S-ubiquitinyl-[E2 ubiquitin-conjugating enzyme]-L-cysteine + [acceptor protein]-L-lysine = [E2 ubiquitin-conjugating enzyme]-L-cysteine + N(6)-ubiquitinyl-[acceptor protein]-L-lysine.</text>
        <dbReference type="EC" id="2.3.2.27"/>
    </reaction>
</comment>
<dbReference type="GO" id="GO:0016853">
    <property type="term" value="F:isomerase activity"/>
    <property type="evidence" value="ECO:0007669"/>
    <property type="project" value="UniProtKB-KW"/>
</dbReference>
<dbReference type="PANTHER" id="PTHR45647:SF132">
    <property type="entry name" value="KINASE WITH ADENINE NUCLEOTIDE ALPHA HYDROLASES-LIKE DOMAIN-CONTAINING PROTEIN"/>
    <property type="match status" value="1"/>
</dbReference>
<protein>
    <recommendedName>
        <fullName evidence="2">RING-type E3 ubiquitin transferase</fullName>
        <ecNumber evidence="2">2.3.2.27</ecNumber>
    </recommendedName>
</protein>
<dbReference type="Gene3D" id="3.30.200.20">
    <property type="entry name" value="Phosphorylase Kinase, domain 1"/>
    <property type="match status" value="1"/>
</dbReference>
<dbReference type="Pfam" id="PF07714">
    <property type="entry name" value="PK_Tyr_Ser-Thr"/>
    <property type="match status" value="1"/>
</dbReference>
<dbReference type="AlphaFoldDB" id="A0A6A2ZIJ0"/>
<feature type="domain" description="Protein kinase" evidence="6">
    <location>
        <begin position="1"/>
        <end position="285"/>
    </location>
</feature>
<feature type="region of interest" description="Disordered" evidence="5">
    <location>
        <begin position="248"/>
        <end position="285"/>
    </location>
</feature>
<reference evidence="7" key="1">
    <citation type="submission" date="2019-09" db="EMBL/GenBank/DDBJ databases">
        <title>Draft genome information of white flower Hibiscus syriacus.</title>
        <authorList>
            <person name="Kim Y.-M."/>
        </authorList>
    </citation>
    <scope>NUCLEOTIDE SEQUENCE [LARGE SCALE GENOMIC DNA]</scope>
    <source>
        <strain evidence="7">YM2019G1</strain>
    </source>
</reference>
<evidence type="ECO:0000256" key="2">
    <source>
        <dbReference type="ARBA" id="ARBA00012483"/>
    </source>
</evidence>
<dbReference type="InterPro" id="IPR051348">
    <property type="entry name" value="U-box_ubiquitin_ligases"/>
</dbReference>
<dbReference type="SUPFAM" id="SSF56112">
    <property type="entry name" value="Protein kinase-like (PK-like)"/>
    <property type="match status" value="1"/>
</dbReference>
<accession>A0A6A2ZIJ0</accession>
<dbReference type="PROSITE" id="PS00108">
    <property type="entry name" value="PROTEIN_KINASE_ST"/>
    <property type="match status" value="1"/>
</dbReference>
<dbReference type="InterPro" id="IPR008271">
    <property type="entry name" value="Ser/Thr_kinase_AS"/>
</dbReference>
<dbReference type="PANTHER" id="PTHR45647">
    <property type="entry name" value="OS02G0152300 PROTEIN"/>
    <property type="match status" value="1"/>
</dbReference>
<gene>
    <name evidence="7" type="ORF">F3Y22_tig00110890pilonHSYRG01332</name>
</gene>
<evidence type="ECO:0000256" key="1">
    <source>
        <dbReference type="ARBA" id="ARBA00000900"/>
    </source>
</evidence>
<dbReference type="InterPro" id="IPR001245">
    <property type="entry name" value="Ser-Thr/Tyr_kinase_cat_dom"/>
</dbReference>
<feature type="compositionally biased region" description="Polar residues" evidence="5">
    <location>
        <begin position="248"/>
        <end position="265"/>
    </location>
</feature>
<dbReference type="Proteomes" id="UP000436088">
    <property type="component" value="Unassembled WGS sequence"/>
</dbReference>
<name>A0A6A2ZIJ0_HIBSY</name>
<evidence type="ECO:0000256" key="4">
    <source>
        <dbReference type="SAM" id="Coils"/>
    </source>
</evidence>
<evidence type="ECO:0000256" key="5">
    <source>
        <dbReference type="SAM" id="MobiDB-lite"/>
    </source>
</evidence>
<dbReference type="InterPro" id="IPR020635">
    <property type="entry name" value="Tyr_kinase_cat_dom"/>
</dbReference>
<dbReference type="GO" id="GO:0005524">
    <property type="term" value="F:ATP binding"/>
    <property type="evidence" value="ECO:0007669"/>
    <property type="project" value="InterPro"/>
</dbReference>
<evidence type="ECO:0000256" key="3">
    <source>
        <dbReference type="ARBA" id="ARBA00022786"/>
    </source>
</evidence>
<dbReference type="GO" id="GO:0004713">
    <property type="term" value="F:protein tyrosine kinase activity"/>
    <property type="evidence" value="ECO:0007669"/>
    <property type="project" value="InterPro"/>
</dbReference>
<dbReference type="InterPro" id="IPR011009">
    <property type="entry name" value="Kinase-like_dom_sf"/>
</dbReference>
<keyword evidence="4" id="KW-0175">Coiled coil</keyword>
<organism evidence="7 8">
    <name type="scientific">Hibiscus syriacus</name>
    <name type="common">Rose of Sharon</name>
    <dbReference type="NCBI Taxonomy" id="106335"/>
    <lineage>
        <taxon>Eukaryota</taxon>
        <taxon>Viridiplantae</taxon>
        <taxon>Streptophyta</taxon>
        <taxon>Embryophyta</taxon>
        <taxon>Tracheophyta</taxon>
        <taxon>Spermatophyta</taxon>
        <taxon>Magnoliopsida</taxon>
        <taxon>eudicotyledons</taxon>
        <taxon>Gunneridae</taxon>
        <taxon>Pentapetalae</taxon>
        <taxon>rosids</taxon>
        <taxon>malvids</taxon>
        <taxon>Malvales</taxon>
        <taxon>Malvaceae</taxon>
        <taxon>Malvoideae</taxon>
        <taxon>Hibiscus</taxon>
    </lineage>
</organism>
<dbReference type="PROSITE" id="PS50011">
    <property type="entry name" value="PROTEIN_KINASE_DOM"/>
    <property type="match status" value="1"/>
</dbReference>
<dbReference type="EMBL" id="VEPZ02001149">
    <property type="protein sequence ID" value="KAE8691420.1"/>
    <property type="molecule type" value="Genomic_DNA"/>
</dbReference>
<dbReference type="GO" id="GO:0061630">
    <property type="term" value="F:ubiquitin protein ligase activity"/>
    <property type="evidence" value="ECO:0007669"/>
    <property type="project" value="UniProtKB-EC"/>
</dbReference>
<dbReference type="SMART" id="SM00219">
    <property type="entry name" value="TyrKc"/>
    <property type="match status" value="1"/>
</dbReference>
<proteinExistence type="predicted"/>
<keyword evidence="8" id="KW-1185">Reference proteome</keyword>
<feature type="coiled-coil region" evidence="4">
    <location>
        <begin position="18"/>
        <end position="47"/>
    </location>
</feature>